<dbReference type="EMBL" id="PCHA01000037">
    <property type="protein sequence ID" value="PKU93195.1"/>
    <property type="molecule type" value="Genomic_DNA"/>
</dbReference>
<protein>
    <recommendedName>
        <fullName evidence="2">GmrSD restriction endonucleases C-terminal domain-containing protein</fullName>
    </recommendedName>
</protein>
<dbReference type="Pfam" id="PF07510">
    <property type="entry name" value="GmrSD_C"/>
    <property type="match status" value="1"/>
</dbReference>
<sequence>MARRGNNHNGINIGTTIMCLFLICALAALMVTSGAWDKIARTIPGLNQTGTSIEAIKPQGDAHDKLGLALPAPTPAPGNTTNDPHPSANPTTQTPPPDTTTQPTPNTSGLPAAAASPISIADALTTAQVMPTAKPHTTGYKANRDTLFGGWANSPQLCGTATMRDQILKRDLTNPVLNDRCQVVSGTFTDPYTGQHMTFKRGKDTSSLIQIDHVVAVYDAYASGLWNRSQQERETYANDPDVLLASQGKANMVKSEGINLNGKGGRNGWTQSTPSIWLPDNRGYQCDYMAKRVHIKHKYNLTMSAWEKDETIAFLTQCATQ</sequence>
<feature type="compositionally biased region" description="Low complexity" evidence="1">
    <location>
        <begin position="99"/>
        <end position="112"/>
    </location>
</feature>
<dbReference type="InterPro" id="IPR011089">
    <property type="entry name" value="GmrSD_C"/>
</dbReference>
<dbReference type="RefSeq" id="WP_101431113.1">
    <property type="nucleotide sequence ID" value="NZ_PCHA01000037.1"/>
</dbReference>
<reference evidence="3 4" key="1">
    <citation type="submission" date="2017-10" db="EMBL/GenBank/DDBJ databases">
        <title>Bifidobacterium genomics.</title>
        <authorList>
            <person name="Lugli G.A."/>
            <person name="Milani C."/>
            <person name="Mancabelli L."/>
        </authorList>
    </citation>
    <scope>NUCLEOTIDE SEQUENCE [LARGE SCALE GENOMIC DNA]</scope>
    <source>
        <strain evidence="3 4">1747B</strain>
    </source>
</reference>
<organism evidence="3 4">
    <name type="scientific">Bifidobacterium pseudolongum subsp. globosum</name>
    <dbReference type="NCBI Taxonomy" id="1690"/>
    <lineage>
        <taxon>Bacteria</taxon>
        <taxon>Bacillati</taxon>
        <taxon>Actinomycetota</taxon>
        <taxon>Actinomycetes</taxon>
        <taxon>Bifidobacteriales</taxon>
        <taxon>Bifidobacteriaceae</taxon>
        <taxon>Bifidobacterium</taxon>
    </lineage>
</organism>
<dbReference type="Proteomes" id="UP000233722">
    <property type="component" value="Unassembled WGS sequence"/>
</dbReference>
<proteinExistence type="predicted"/>
<evidence type="ECO:0000259" key="2">
    <source>
        <dbReference type="Pfam" id="PF07510"/>
    </source>
</evidence>
<feature type="compositionally biased region" description="Low complexity" evidence="1">
    <location>
        <begin position="67"/>
        <end position="82"/>
    </location>
</feature>
<name>A0A2N3QNC9_9BIFI</name>
<gene>
    <name evidence="3" type="ORF">CQR45_1725</name>
</gene>
<feature type="domain" description="GmrSD restriction endonucleases C-terminal" evidence="2">
    <location>
        <begin position="164"/>
        <end position="302"/>
    </location>
</feature>
<comment type="caution">
    <text evidence="3">The sequence shown here is derived from an EMBL/GenBank/DDBJ whole genome shotgun (WGS) entry which is preliminary data.</text>
</comment>
<evidence type="ECO:0000256" key="1">
    <source>
        <dbReference type="SAM" id="MobiDB-lite"/>
    </source>
</evidence>
<feature type="region of interest" description="Disordered" evidence="1">
    <location>
        <begin position="64"/>
        <end position="112"/>
    </location>
</feature>
<accession>A0A2N3QNC9</accession>
<evidence type="ECO:0000313" key="3">
    <source>
        <dbReference type="EMBL" id="PKU93195.1"/>
    </source>
</evidence>
<dbReference type="AlphaFoldDB" id="A0A2N3QNC9"/>
<evidence type="ECO:0000313" key="4">
    <source>
        <dbReference type="Proteomes" id="UP000233722"/>
    </source>
</evidence>